<comment type="subcellular location">
    <subcellularLocation>
        <location evidence="1">Membrane</location>
        <topology evidence="1">Multi-pass membrane protein</topology>
    </subcellularLocation>
</comment>
<keyword evidence="7" id="KW-0436">Ligase</keyword>
<name>A0A368Z5E6_9HYPH</name>
<evidence type="ECO:0000256" key="2">
    <source>
        <dbReference type="ARBA" id="ARBA00022692"/>
    </source>
</evidence>
<evidence type="ECO:0000256" key="5">
    <source>
        <dbReference type="SAM" id="Phobius"/>
    </source>
</evidence>
<evidence type="ECO:0000256" key="3">
    <source>
        <dbReference type="ARBA" id="ARBA00022989"/>
    </source>
</evidence>
<feature type="transmembrane region" description="Helical" evidence="5">
    <location>
        <begin position="20"/>
        <end position="37"/>
    </location>
</feature>
<keyword evidence="2 5" id="KW-0812">Transmembrane</keyword>
<dbReference type="InterPro" id="IPR007016">
    <property type="entry name" value="O-antigen_ligase-rel_domated"/>
</dbReference>
<evidence type="ECO:0000313" key="8">
    <source>
        <dbReference type="Proteomes" id="UP000253324"/>
    </source>
</evidence>
<evidence type="ECO:0000259" key="6">
    <source>
        <dbReference type="Pfam" id="PF04932"/>
    </source>
</evidence>
<feature type="transmembrane region" description="Helical" evidence="5">
    <location>
        <begin position="413"/>
        <end position="433"/>
    </location>
</feature>
<feature type="transmembrane region" description="Helical" evidence="5">
    <location>
        <begin position="80"/>
        <end position="101"/>
    </location>
</feature>
<dbReference type="Pfam" id="PF04932">
    <property type="entry name" value="Wzy_C"/>
    <property type="match status" value="1"/>
</dbReference>
<dbReference type="PANTHER" id="PTHR37422:SF21">
    <property type="entry name" value="EXOQ-LIKE PROTEIN"/>
    <property type="match status" value="1"/>
</dbReference>
<proteinExistence type="predicted"/>
<feature type="transmembrane region" description="Helical" evidence="5">
    <location>
        <begin position="348"/>
        <end position="370"/>
    </location>
</feature>
<dbReference type="Proteomes" id="UP000253324">
    <property type="component" value="Unassembled WGS sequence"/>
</dbReference>
<dbReference type="InterPro" id="IPR051533">
    <property type="entry name" value="WaaL-like"/>
</dbReference>
<keyword evidence="4 5" id="KW-0472">Membrane</keyword>
<feature type="transmembrane region" description="Helical" evidence="5">
    <location>
        <begin position="57"/>
        <end position="75"/>
    </location>
</feature>
<dbReference type="EMBL" id="QPJM01000001">
    <property type="protein sequence ID" value="RCW87675.1"/>
    <property type="molecule type" value="Genomic_DNA"/>
</dbReference>
<evidence type="ECO:0000256" key="1">
    <source>
        <dbReference type="ARBA" id="ARBA00004141"/>
    </source>
</evidence>
<feature type="transmembrane region" description="Helical" evidence="5">
    <location>
        <begin position="254"/>
        <end position="272"/>
    </location>
</feature>
<feature type="transmembrane region" description="Helical" evidence="5">
    <location>
        <begin position="208"/>
        <end position="224"/>
    </location>
</feature>
<feature type="transmembrane region" description="Helical" evidence="5">
    <location>
        <begin position="382"/>
        <end position="401"/>
    </location>
</feature>
<dbReference type="RefSeq" id="WP_114428255.1">
    <property type="nucleotide sequence ID" value="NZ_QPJM01000001.1"/>
</dbReference>
<keyword evidence="8" id="KW-1185">Reference proteome</keyword>
<protein>
    <submittedName>
        <fullName evidence="7">O-antigen ligase</fullName>
    </submittedName>
</protein>
<sequence>MSSIDNLKRTDAESAIPMRLVAGLVAAIILCVLLISFRPFQPASTAIAGSGGDLVNQLGFGALGGISVLAMMVLANPRTLVALISPMWIVMFGFLFLSTFAATDPGAAQRAVLFTVIAALCMIAVLALPRDADGFSLALVIAAFAVLTLSYAGLVLVPDLAKHTANEIEAEHAGLWRGIFAHKNIAGPVMAAFSFAGIYLLRRGWRGTGIVLLMLALWFVAHTGSKTATALVPIVIFLVMFPGMFGFRMIAAVLIAAALIGFFFFTIGTLFFPATHDLLVQLGADTTFTGRTSIWQFGLEKLAATPWRGYGFESFWEAPVVRQAENPSYYLDWDVRGIVHAHNGYLDIAIAMGYPAMICALIVLIVLPLFDYARCLKKRENVFMADFFMMCLTFSLMNAFLESFFFRRADPVWLLVVMACFGLRMTARVPILARINSHRTS</sequence>
<evidence type="ECO:0000313" key="7">
    <source>
        <dbReference type="EMBL" id="RCW87675.1"/>
    </source>
</evidence>
<accession>A0A368Z5E6</accession>
<feature type="domain" description="O-antigen ligase-related" evidence="6">
    <location>
        <begin position="211"/>
        <end position="360"/>
    </location>
</feature>
<feature type="transmembrane region" description="Helical" evidence="5">
    <location>
        <begin position="185"/>
        <end position="201"/>
    </location>
</feature>
<gene>
    <name evidence="7" type="ORF">C7476_101443</name>
</gene>
<reference evidence="7 8" key="1">
    <citation type="submission" date="2018-07" db="EMBL/GenBank/DDBJ databases">
        <title>Genomic Encyclopedia of Type Strains, Phase III (KMG-III): the genomes of soil and plant-associated and newly described type strains.</title>
        <authorList>
            <person name="Whitman W."/>
        </authorList>
    </citation>
    <scope>NUCLEOTIDE SEQUENCE [LARGE SCALE GENOMIC DNA]</scope>
    <source>
        <strain evidence="7 8">31-25a</strain>
    </source>
</reference>
<feature type="transmembrane region" description="Helical" evidence="5">
    <location>
        <begin position="230"/>
        <end position="247"/>
    </location>
</feature>
<dbReference type="PANTHER" id="PTHR37422">
    <property type="entry name" value="TEICHURONIC ACID BIOSYNTHESIS PROTEIN TUAE"/>
    <property type="match status" value="1"/>
</dbReference>
<dbReference type="GO" id="GO:0016020">
    <property type="term" value="C:membrane"/>
    <property type="evidence" value="ECO:0007669"/>
    <property type="project" value="UniProtKB-SubCell"/>
</dbReference>
<organism evidence="7 8">
    <name type="scientific">Phyllobacterium bourgognense</name>
    <dbReference type="NCBI Taxonomy" id="314236"/>
    <lineage>
        <taxon>Bacteria</taxon>
        <taxon>Pseudomonadati</taxon>
        <taxon>Pseudomonadota</taxon>
        <taxon>Alphaproteobacteria</taxon>
        <taxon>Hyphomicrobiales</taxon>
        <taxon>Phyllobacteriaceae</taxon>
        <taxon>Phyllobacterium</taxon>
    </lineage>
</organism>
<comment type="caution">
    <text evidence="7">The sequence shown here is derived from an EMBL/GenBank/DDBJ whole genome shotgun (WGS) entry which is preliminary data.</text>
</comment>
<feature type="transmembrane region" description="Helical" evidence="5">
    <location>
        <begin position="107"/>
        <end position="128"/>
    </location>
</feature>
<dbReference type="AlphaFoldDB" id="A0A368Z5E6"/>
<keyword evidence="3 5" id="KW-1133">Transmembrane helix</keyword>
<feature type="transmembrane region" description="Helical" evidence="5">
    <location>
        <begin position="135"/>
        <end position="157"/>
    </location>
</feature>
<dbReference type="OrthoDB" id="4391260at2"/>
<dbReference type="GO" id="GO:0016874">
    <property type="term" value="F:ligase activity"/>
    <property type="evidence" value="ECO:0007669"/>
    <property type="project" value="UniProtKB-KW"/>
</dbReference>
<evidence type="ECO:0000256" key="4">
    <source>
        <dbReference type="ARBA" id="ARBA00023136"/>
    </source>
</evidence>